<dbReference type="GO" id="GO:0008360">
    <property type="term" value="P:regulation of cell shape"/>
    <property type="evidence" value="ECO:0007669"/>
    <property type="project" value="UniProtKB-KW"/>
</dbReference>
<dbReference type="AlphaFoldDB" id="A0A2T3L6E8"/>
<dbReference type="Gene3D" id="3.40.630.30">
    <property type="match status" value="1"/>
</dbReference>
<dbReference type="InterPro" id="IPR038740">
    <property type="entry name" value="BioF2-like_GNAT_dom"/>
</dbReference>
<accession>A0A2T3L6E8</accession>
<evidence type="ECO:0000256" key="5">
    <source>
        <dbReference type="ARBA" id="ARBA00023315"/>
    </source>
</evidence>
<feature type="domain" description="BioF2-like acetyltransferase" evidence="7">
    <location>
        <begin position="149"/>
        <end position="271"/>
    </location>
</feature>
<gene>
    <name evidence="8" type="ORF">C9J47_16745</name>
</gene>
<name>A0A2T3L6E8_9GAMM</name>
<evidence type="ECO:0000256" key="1">
    <source>
        <dbReference type="ARBA" id="ARBA00009943"/>
    </source>
</evidence>
<keyword evidence="2" id="KW-0808">Transferase</keyword>
<evidence type="ECO:0000256" key="2">
    <source>
        <dbReference type="ARBA" id="ARBA00022679"/>
    </source>
</evidence>
<evidence type="ECO:0000256" key="3">
    <source>
        <dbReference type="ARBA" id="ARBA00022960"/>
    </source>
</evidence>
<dbReference type="PANTHER" id="PTHR36174:SF1">
    <property type="entry name" value="LIPID II:GLYCINE GLYCYLTRANSFERASE"/>
    <property type="match status" value="1"/>
</dbReference>
<dbReference type="InterPro" id="IPR003447">
    <property type="entry name" value="FEMABX"/>
</dbReference>
<dbReference type="EMBL" id="PYOC01000006">
    <property type="protein sequence ID" value="PSV45694.1"/>
    <property type="molecule type" value="Genomic_DNA"/>
</dbReference>
<organism evidence="8 9">
    <name type="scientific">Photobacterium indicum</name>
    <dbReference type="NCBI Taxonomy" id="81447"/>
    <lineage>
        <taxon>Bacteria</taxon>
        <taxon>Pseudomonadati</taxon>
        <taxon>Pseudomonadota</taxon>
        <taxon>Gammaproteobacteria</taxon>
        <taxon>Vibrionales</taxon>
        <taxon>Vibrionaceae</taxon>
        <taxon>Photobacterium</taxon>
    </lineage>
</organism>
<keyword evidence="9" id="KW-1185">Reference proteome</keyword>
<protein>
    <submittedName>
        <fullName evidence="8">FemAB family protein</fullName>
    </submittedName>
</protein>
<keyword evidence="6" id="KW-0961">Cell wall biogenesis/degradation</keyword>
<dbReference type="Proteomes" id="UP000241803">
    <property type="component" value="Unassembled WGS sequence"/>
</dbReference>
<comment type="caution">
    <text evidence="8">The sequence shown here is derived from an EMBL/GenBank/DDBJ whole genome shotgun (WGS) entry which is preliminary data.</text>
</comment>
<evidence type="ECO:0000313" key="8">
    <source>
        <dbReference type="EMBL" id="PSV45694.1"/>
    </source>
</evidence>
<keyword evidence="3" id="KW-0133">Cell shape</keyword>
<keyword evidence="4" id="KW-0573">Peptidoglycan synthesis</keyword>
<reference evidence="8 9" key="1">
    <citation type="submission" date="2018-03" db="EMBL/GenBank/DDBJ databases">
        <title>Whole genome sequencing of Histamine producing bacteria.</title>
        <authorList>
            <person name="Butler K."/>
        </authorList>
    </citation>
    <scope>NUCLEOTIDE SEQUENCE [LARGE SCALE GENOMIC DNA]</scope>
    <source>
        <strain evidence="8 9">ATCC 19614</strain>
    </source>
</reference>
<proteinExistence type="inferred from homology"/>
<dbReference type="GO" id="GO:0016755">
    <property type="term" value="F:aminoacyltransferase activity"/>
    <property type="evidence" value="ECO:0007669"/>
    <property type="project" value="InterPro"/>
</dbReference>
<evidence type="ECO:0000256" key="6">
    <source>
        <dbReference type="ARBA" id="ARBA00023316"/>
    </source>
</evidence>
<sequence length="330" mass="38615">MQNLPIDLSRDIYYQKAYAGLYTSEDGELFDYVFEDGDKTILFRSIKRQIKSVAGVSVEEELYDLETPYGYGGPLTNCYEDAFLKQAFESYRQHCLENNIVCEFIRFHPFNPMSQQKSQFDFLVHERTVVVVNLAVSTEERWAKYSKTTRNILRKAHKKLSKTVGRQDLDKFIHLYEETMNKNAAADFYYFKPEYFDKLAAIDGVELIEAVLDDEVVSSGFFMHGNEISHYHLSANHQNYLRENGNYLLLDYAFEQAKANGCQWMMLGGGRTSDENDSLFKFKSKFSDQKLPFYIAGIDFMPETRARLNKVWQEQHQSETAPRLFQLYRK</sequence>
<dbReference type="PANTHER" id="PTHR36174">
    <property type="entry name" value="LIPID II:GLYCINE GLYCYLTRANSFERASE"/>
    <property type="match status" value="1"/>
</dbReference>
<dbReference type="Pfam" id="PF13480">
    <property type="entry name" value="Acetyltransf_6"/>
    <property type="match status" value="1"/>
</dbReference>
<evidence type="ECO:0000259" key="7">
    <source>
        <dbReference type="Pfam" id="PF13480"/>
    </source>
</evidence>
<dbReference type="InterPro" id="IPR050644">
    <property type="entry name" value="PG_Glycine_Bridge_Synth"/>
</dbReference>
<evidence type="ECO:0000313" key="9">
    <source>
        <dbReference type="Proteomes" id="UP000241803"/>
    </source>
</evidence>
<evidence type="ECO:0000256" key="4">
    <source>
        <dbReference type="ARBA" id="ARBA00022984"/>
    </source>
</evidence>
<dbReference type="InterPro" id="IPR016181">
    <property type="entry name" value="Acyl_CoA_acyltransferase"/>
</dbReference>
<dbReference type="GO" id="GO:0009252">
    <property type="term" value="P:peptidoglycan biosynthetic process"/>
    <property type="evidence" value="ECO:0007669"/>
    <property type="project" value="UniProtKB-KW"/>
</dbReference>
<keyword evidence="5" id="KW-0012">Acyltransferase</keyword>
<comment type="similarity">
    <text evidence="1">Belongs to the FemABX family.</text>
</comment>
<dbReference type="PROSITE" id="PS51191">
    <property type="entry name" value="FEMABX"/>
    <property type="match status" value="1"/>
</dbReference>
<dbReference type="GO" id="GO:0071555">
    <property type="term" value="P:cell wall organization"/>
    <property type="evidence" value="ECO:0007669"/>
    <property type="project" value="UniProtKB-KW"/>
</dbReference>
<dbReference type="SUPFAM" id="SSF55729">
    <property type="entry name" value="Acyl-CoA N-acyltransferases (Nat)"/>
    <property type="match status" value="1"/>
</dbReference>
<dbReference type="RefSeq" id="WP_107254534.1">
    <property type="nucleotide sequence ID" value="NZ_PYOC01000006.1"/>
</dbReference>